<dbReference type="AlphaFoldDB" id="V7ALK9"/>
<keyword evidence="3" id="KW-1185">Reference proteome</keyword>
<dbReference type="EMBL" id="CM002297">
    <property type="protein sequence ID" value="ESW06399.1"/>
    <property type="molecule type" value="Genomic_DNA"/>
</dbReference>
<gene>
    <name evidence="2" type="ORF">PHAVU_010G045100g</name>
</gene>
<protein>
    <submittedName>
        <fullName evidence="2">Uncharacterized protein</fullName>
    </submittedName>
</protein>
<evidence type="ECO:0000313" key="2">
    <source>
        <dbReference type="EMBL" id="ESW06399.1"/>
    </source>
</evidence>
<evidence type="ECO:0000256" key="1">
    <source>
        <dbReference type="SAM" id="MobiDB-lite"/>
    </source>
</evidence>
<evidence type="ECO:0000313" key="3">
    <source>
        <dbReference type="Proteomes" id="UP000000226"/>
    </source>
</evidence>
<organism evidence="2 3">
    <name type="scientific">Phaseolus vulgaris</name>
    <name type="common">Kidney bean</name>
    <name type="synonym">French bean</name>
    <dbReference type="NCBI Taxonomy" id="3885"/>
    <lineage>
        <taxon>Eukaryota</taxon>
        <taxon>Viridiplantae</taxon>
        <taxon>Streptophyta</taxon>
        <taxon>Embryophyta</taxon>
        <taxon>Tracheophyta</taxon>
        <taxon>Spermatophyta</taxon>
        <taxon>Magnoliopsida</taxon>
        <taxon>eudicotyledons</taxon>
        <taxon>Gunneridae</taxon>
        <taxon>Pentapetalae</taxon>
        <taxon>rosids</taxon>
        <taxon>fabids</taxon>
        <taxon>Fabales</taxon>
        <taxon>Fabaceae</taxon>
        <taxon>Papilionoideae</taxon>
        <taxon>50 kb inversion clade</taxon>
        <taxon>NPAAA clade</taxon>
        <taxon>indigoferoid/millettioid clade</taxon>
        <taxon>Phaseoleae</taxon>
        <taxon>Phaseolus</taxon>
    </lineage>
</organism>
<dbReference type="Gramene" id="ESW06399">
    <property type="protein sequence ID" value="ESW06399"/>
    <property type="gene ID" value="PHAVU_010G045100g"/>
</dbReference>
<feature type="compositionally biased region" description="Low complexity" evidence="1">
    <location>
        <begin position="129"/>
        <end position="146"/>
    </location>
</feature>
<accession>V7ALK9</accession>
<proteinExistence type="predicted"/>
<reference evidence="3" key="1">
    <citation type="journal article" date="2014" name="Nat. Genet.">
        <title>A reference genome for common bean and genome-wide analysis of dual domestications.</title>
        <authorList>
            <person name="Schmutz J."/>
            <person name="McClean P.E."/>
            <person name="Mamidi S."/>
            <person name="Wu G.A."/>
            <person name="Cannon S.B."/>
            <person name="Grimwood J."/>
            <person name="Jenkins J."/>
            <person name="Shu S."/>
            <person name="Song Q."/>
            <person name="Chavarro C."/>
            <person name="Torres-Torres M."/>
            <person name="Geffroy V."/>
            <person name="Moghaddam S.M."/>
            <person name="Gao D."/>
            <person name="Abernathy B."/>
            <person name="Barry K."/>
            <person name="Blair M."/>
            <person name="Brick M.A."/>
            <person name="Chovatia M."/>
            <person name="Gepts P."/>
            <person name="Goodstein D.M."/>
            <person name="Gonzales M."/>
            <person name="Hellsten U."/>
            <person name="Hyten D.L."/>
            <person name="Jia G."/>
            <person name="Kelly J.D."/>
            <person name="Kudrna D."/>
            <person name="Lee R."/>
            <person name="Richard M.M."/>
            <person name="Miklas P.N."/>
            <person name="Osorno J.M."/>
            <person name="Rodrigues J."/>
            <person name="Thareau V."/>
            <person name="Urrea C.A."/>
            <person name="Wang M."/>
            <person name="Yu Y."/>
            <person name="Zhang M."/>
            <person name="Wing R.A."/>
            <person name="Cregan P.B."/>
            <person name="Rokhsar D.S."/>
            <person name="Jackson S.A."/>
        </authorList>
    </citation>
    <scope>NUCLEOTIDE SEQUENCE [LARGE SCALE GENOMIC DNA]</scope>
    <source>
        <strain evidence="3">cv. G19833</strain>
    </source>
</reference>
<name>V7ALK9_PHAVU</name>
<feature type="region of interest" description="Disordered" evidence="1">
    <location>
        <begin position="129"/>
        <end position="194"/>
    </location>
</feature>
<sequence length="194" mass="20851">MLHILIASKFSFFNQLSLKPFLSALSALRLRGTMVSQLALVSNSENRVRETFPITNFPSACELVPPKLTKGARLNAKLACLPSTSWTRSLFDKLGINTTLPLSLKLLRPPTTAPLFCIIAPSSLPLTSPAPSQPLSSPLHPELPSPAVATTPIVEGDVDRRLQPAAALKSTNKTSPLVIAAPKTPLKNDENPPF</sequence>
<dbReference type="Proteomes" id="UP000000226">
    <property type="component" value="Chromosome 10"/>
</dbReference>